<evidence type="ECO:0000313" key="8">
    <source>
        <dbReference type="Proteomes" id="UP000265000"/>
    </source>
</evidence>
<protein>
    <recommendedName>
        <fullName evidence="9">Radial spoke head component 4A</fullName>
    </recommendedName>
</protein>
<organism evidence="7 8">
    <name type="scientific">Fundulus heteroclitus</name>
    <name type="common">Killifish</name>
    <name type="synonym">Mummichog</name>
    <dbReference type="NCBI Taxonomy" id="8078"/>
    <lineage>
        <taxon>Eukaryota</taxon>
        <taxon>Metazoa</taxon>
        <taxon>Chordata</taxon>
        <taxon>Craniata</taxon>
        <taxon>Vertebrata</taxon>
        <taxon>Euteleostomi</taxon>
        <taxon>Actinopterygii</taxon>
        <taxon>Neopterygii</taxon>
        <taxon>Teleostei</taxon>
        <taxon>Neoteleostei</taxon>
        <taxon>Acanthomorphata</taxon>
        <taxon>Ovalentaria</taxon>
        <taxon>Atherinomorphae</taxon>
        <taxon>Cyprinodontiformes</taxon>
        <taxon>Fundulidae</taxon>
        <taxon>Fundulus</taxon>
    </lineage>
</organism>
<dbReference type="GO" id="GO:0035082">
    <property type="term" value="P:axoneme assembly"/>
    <property type="evidence" value="ECO:0007669"/>
    <property type="project" value="TreeGrafter"/>
</dbReference>
<dbReference type="AlphaFoldDB" id="A0A3Q2QPP9"/>
<reference evidence="7" key="2">
    <citation type="submission" date="2025-09" db="UniProtKB">
        <authorList>
            <consortium name="Ensembl"/>
        </authorList>
    </citation>
    <scope>IDENTIFICATION</scope>
</reference>
<dbReference type="Proteomes" id="UP000265000">
    <property type="component" value="Unplaced"/>
</dbReference>
<dbReference type="GO" id="GO:0001534">
    <property type="term" value="C:radial spoke"/>
    <property type="evidence" value="ECO:0007669"/>
    <property type="project" value="InterPro"/>
</dbReference>
<keyword evidence="8" id="KW-1185">Reference proteome</keyword>
<keyword evidence="4" id="KW-0206">Cytoskeleton</keyword>
<evidence type="ECO:0000256" key="4">
    <source>
        <dbReference type="ARBA" id="ARBA00023212"/>
    </source>
</evidence>
<proteinExistence type="predicted"/>
<dbReference type="PANTHER" id="PTHR13159:SF0">
    <property type="entry name" value="RADIAL SPOKE HEAD 6 HOMOLOG A"/>
    <property type="match status" value="1"/>
</dbReference>
<evidence type="ECO:0008006" key="9">
    <source>
        <dbReference type="Google" id="ProtNLM"/>
    </source>
</evidence>
<reference evidence="7" key="1">
    <citation type="submission" date="2025-08" db="UniProtKB">
        <authorList>
            <consortium name="Ensembl"/>
        </authorList>
    </citation>
    <scope>IDENTIFICATION</scope>
</reference>
<accession>A0A3Q2QPP9</accession>
<dbReference type="InterPro" id="IPR006802">
    <property type="entry name" value="Radial_spoke"/>
</dbReference>
<dbReference type="Pfam" id="PF04712">
    <property type="entry name" value="Radial_spoke"/>
    <property type="match status" value="1"/>
</dbReference>
<evidence type="ECO:0000256" key="5">
    <source>
        <dbReference type="ARBA" id="ARBA00023273"/>
    </source>
</evidence>
<dbReference type="Ensembl" id="ENSFHET00000020374.1">
    <property type="protein sequence ID" value="ENSFHEP00000029621.1"/>
    <property type="gene ID" value="ENSFHEG00000014429.1"/>
</dbReference>
<dbReference type="GeneTree" id="ENSGT00500000044869"/>
<feature type="compositionally biased region" description="Acidic residues" evidence="6">
    <location>
        <begin position="101"/>
        <end position="110"/>
    </location>
</feature>
<evidence type="ECO:0000313" key="7">
    <source>
        <dbReference type="Ensembl" id="ENSFHEP00000029621.1"/>
    </source>
</evidence>
<keyword evidence="5" id="KW-0966">Cell projection</keyword>
<evidence type="ECO:0000256" key="1">
    <source>
        <dbReference type="ARBA" id="ARBA00004430"/>
    </source>
</evidence>
<evidence type="ECO:0000256" key="6">
    <source>
        <dbReference type="SAM" id="MobiDB-lite"/>
    </source>
</evidence>
<evidence type="ECO:0000256" key="3">
    <source>
        <dbReference type="ARBA" id="ARBA00023069"/>
    </source>
</evidence>
<name>A0A3Q2QPP9_FUNHE</name>
<dbReference type="STRING" id="8078.ENSFHEP00000029621"/>
<dbReference type="GO" id="GO:0060294">
    <property type="term" value="P:cilium movement involved in cell motility"/>
    <property type="evidence" value="ECO:0007669"/>
    <property type="project" value="InterPro"/>
</dbReference>
<keyword evidence="2" id="KW-0963">Cytoplasm</keyword>
<comment type="subcellular location">
    <subcellularLocation>
        <location evidence="1">Cytoplasm</location>
        <location evidence="1">Cytoskeleton</location>
        <location evidence="1">Cilium axoneme</location>
    </subcellularLocation>
</comment>
<feature type="region of interest" description="Disordered" evidence="6">
    <location>
        <begin position="63"/>
        <end position="110"/>
    </location>
</feature>
<keyword evidence="3" id="KW-0969">Cilium</keyword>
<dbReference type="PANTHER" id="PTHR13159">
    <property type="entry name" value="RADIAL SPOKEHEAD-RELATED"/>
    <property type="match status" value="1"/>
</dbReference>
<evidence type="ECO:0000256" key="2">
    <source>
        <dbReference type="ARBA" id="ARBA00022490"/>
    </source>
</evidence>
<sequence length="110" mass="12279">MFNTPPWSCKLSSLLTSQHAIAVLRSNLWPGAFAYACGKKFENIYVGWGLKYVGEVYSPPVPPLPLKEYPSESGITETLDPSPEEEQALKEDLEDQQAALEETEESEDED</sequence>